<dbReference type="EC" id="2.7.7.65" evidence="2"/>
<reference evidence="11" key="1">
    <citation type="submission" date="2021-03" db="EMBL/GenBank/DDBJ databases">
        <title>Genome sequencing and assembly of Tianweitania sediminis.</title>
        <authorList>
            <person name="Chhetri G."/>
        </authorList>
    </citation>
    <scope>NUCLEOTIDE SEQUENCE</scope>
    <source>
        <strain evidence="11">Z8</strain>
    </source>
</reference>
<dbReference type="GO" id="GO:1902201">
    <property type="term" value="P:negative regulation of bacterial-type flagellum-dependent cell motility"/>
    <property type="evidence" value="ECO:0007669"/>
    <property type="project" value="TreeGrafter"/>
</dbReference>
<dbReference type="Pfam" id="PF07694">
    <property type="entry name" value="5TM-5TMR_LYT"/>
    <property type="match status" value="1"/>
</dbReference>
<dbReference type="InterPro" id="IPR011620">
    <property type="entry name" value="Sig_transdc_His_kinase_LytS_TM"/>
</dbReference>
<dbReference type="PANTHER" id="PTHR45138">
    <property type="entry name" value="REGULATORY COMPONENTS OF SENSORY TRANSDUCTION SYSTEM"/>
    <property type="match status" value="1"/>
</dbReference>
<evidence type="ECO:0000259" key="10">
    <source>
        <dbReference type="PROSITE" id="PS50887"/>
    </source>
</evidence>
<evidence type="ECO:0000256" key="6">
    <source>
        <dbReference type="ARBA" id="ARBA00023136"/>
    </source>
</evidence>
<keyword evidence="11" id="KW-0548">Nucleotidyltransferase</keyword>
<feature type="transmembrane region" description="Helical" evidence="9">
    <location>
        <begin position="103"/>
        <end position="124"/>
    </location>
</feature>
<feature type="transmembrane region" description="Helical" evidence="9">
    <location>
        <begin position="161"/>
        <end position="185"/>
    </location>
</feature>
<evidence type="ECO:0000256" key="9">
    <source>
        <dbReference type="SAM" id="Phobius"/>
    </source>
</evidence>
<keyword evidence="5 9" id="KW-1133">Transmembrane helix</keyword>
<evidence type="ECO:0000256" key="5">
    <source>
        <dbReference type="ARBA" id="ARBA00022989"/>
    </source>
</evidence>
<dbReference type="InterPro" id="IPR043128">
    <property type="entry name" value="Rev_trsase/Diguanyl_cyclase"/>
</dbReference>
<keyword evidence="3" id="KW-1003">Cell membrane</keyword>
<dbReference type="SUPFAM" id="SSF55073">
    <property type="entry name" value="Nucleotide cyclase"/>
    <property type="match status" value="1"/>
</dbReference>
<dbReference type="Proteomes" id="UP000666240">
    <property type="component" value="Unassembled WGS sequence"/>
</dbReference>
<keyword evidence="6 9" id="KW-0472">Membrane</keyword>
<dbReference type="InterPro" id="IPR000160">
    <property type="entry name" value="GGDEF_dom"/>
</dbReference>
<dbReference type="SMART" id="SM00267">
    <property type="entry name" value="GGDEF"/>
    <property type="match status" value="1"/>
</dbReference>
<feature type="compositionally biased region" description="Basic residues" evidence="8">
    <location>
        <begin position="392"/>
        <end position="401"/>
    </location>
</feature>
<dbReference type="PANTHER" id="PTHR45138:SF9">
    <property type="entry name" value="DIGUANYLATE CYCLASE DGCM-RELATED"/>
    <property type="match status" value="1"/>
</dbReference>
<dbReference type="Gene3D" id="3.30.70.270">
    <property type="match status" value="1"/>
</dbReference>
<name>A0A8J7R1S0_9HYPH</name>
<dbReference type="GO" id="GO:0005886">
    <property type="term" value="C:plasma membrane"/>
    <property type="evidence" value="ECO:0007669"/>
    <property type="project" value="UniProtKB-SubCell"/>
</dbReference>
<dbReference type="InterPro" id="IPR050469">
    <property type="entry name" value="Diguanylate_Cyclase"/>
</dbReference>
<evidence type="ECO:0000256" key="8">
    <source>
        <dbReference type="SAM" id="MobiDB-lite"/>
    </source>
</evidence>
<organism evidence="11 12">
    <name type="scientific">Tianweitania sediminis</name>
    <dbReference type="NCBI Taxonomy" id="1502156"/>
    <lineage>
        <taxon>Bacteria</taxon>
        <taxon>Pseudomonadati</taxon>
        <taxon>Pseudomonadota</taxon>
        <taxon>Alphaproteobacteria</taxon>
        <taxon>Hyphomicrobiales</taxon>
        <taxon>Phyllobacteriaceae</taxon>
        <taxon>Tianweitania</taxon>
    </lineage>
</organism>
<dbReference type="Pfam" id="PF00990">
    <property type="entry name" value="GGDEF"/>
    <property type="match status" value="1"/>
</dbReference>
<dbReference type="CDD" id="cd01949">
    <property type="entry name" value="GGDEF"/>
    <property type="match status" value="1"/>
</dbReference>
<comment type="catalytic activity">
    <reaction evidence="7">
        <text>2 GTP = 3',3'-c-di-GMP + 2 diphosphate</text>
        <dbReference type="Rhea" id="RHEA:24898"/>
        <dbReference type="ChEBI" id="CHEBI:33019"/>
        <dbReference type="ChEBI" id="CHEBI:37565"/>
        <dbReference type="ChEBI" id="CHEBI:58805"/>
        <dbReference type="EC" id="2.7.7.65"/>
    </reaction>
</comment>
<evidence type="ECO:0000256" key="2">
    <source>
        <dbReference type="ARBA" id="ARBA00012528"/>
    </source>
</evidence>
<comment type="caution">
    <text evidence="11">The sequence shown here is derived from an EMBL/GenBank/DDBJ whole genome shotgun (WGS) entry which is preliminary data.</text>
</comment>
<accession>A0A8J7R1S0</accession>
<evidence type="ECO:0000313" key="11">
    <source>
        <dbReference type="EMBL" id="MBP0439138.1"/>
    </source>
</evidence>
<sequence>MLNITFLLGIVNSLGIFALVTMGYGILLKRIHNRFVLSVVLGVVFGTAGCLALANAFKILPGVLVDVRGVMLVLAAPFGGTLAALVAGALVSLARLYAGGVGAWAGVCNVAATVLIGLAFTNLIFHQKRPGSLRQFAALGLASNLPLLFILTIPVEDPLGAFLRAVGPLMVAQTIGILVLGRFLCRERQAFVARQRLEAEASTDPLTNLMNRRRFDALFNAKLAEARQACSATSMLVIDIDHFKRFNDRFGHDVGDMILVRVAQAIDEQTRSGDLIARFGGEEIVVGLPQTGLSEAAVLAERIRAYVADSVFYGDTESGRVTVSIGVAMHQGSGITMQRLFKAADEALYQAKGRGRNRVELSPPRNFEEEAASNRRRYADGKSPQEPNWNPRRARASAKGR</sequence>
<evidence type="ECO:0000256" key="7">
    <source>
        <dbReference type="ARBA" id="ARBA00034247"/>
    </source>
</evidence>
<dbReference type="GO" id="GO:0052621">
    <property type="term" value="F:diguanylate cyclase activity"/>
    <property type="evidence" value="ECO:0007669"/>
    <property type="project" value="UniProtKB-EC"/>
</dbReference>
<feature type="domain" description="GGDEF" evidence="10">
    <location>
        <begin position="231"/>
        <end position="364"/>
    </location>
</feature>
<keyword evidence="12" id="KW-1185">Reference proteome</keyword>
<feature type="transmembrane region" description="Helical" evidence="9">
    <location>
        <begin position="7"/>
        <end position="28"/>
    </location>
</feature>
<evidence type="ECO:0000256" key="1">
    <source>
        <dbReference type="ARBA" id="ARBA00004651"/>
    </source>
</evidence>
<evidence type="ECO:0000256" key="4">
    <source>
        <dbReference type="ARBA" id="ARBA00022692"/>
    </source>
</evidence>
<dbReference type="GO" id="GO:0043709">
    <property type="term" value="P:cell adhesion involved in single-species biofilm formation"/>
    <property type="evidence" value="ECO:0007669"/>
    <property type="project" value="TreeGrafter"/>
</dbReference>
<comment type="subcellular location">
    <subcellularLocation>
        <location evidence="1">Cell membrane</location>
        <topology evidence="1">Multi-pass membrane protein</topology>
    </subcellularLocation>
</comment>
<keyword evidence="4 9" id="KW-0812">Transmembrane</keyword>
<dbReference type="FunFam" id="3.30.70.270:FF:000001">
    <property type="entry name" value="Diguanylate cyclase domain protein"/>
    <property type="match status" value="1"/>
</dbReference>
<dbReference type="InterPro" id="IPR029787">
    <property type="entry name" value="Nucleotide_cyclase"/>
</dbReference>
<keyword evidence="11" id="KW-0808">Transferase</keyword>
<feature type="transmembrane region" description="Helical" evidence="9">
    <location>
        <begin position="136"/>
        <end position="155"/>
    </location>
</feature>
<dbReference type="GO" id="GO:0000155">
    <property type="term" value="F:phosphorelay sensor kinase activity"/>
    <property type="evidence" value="ECO:0007669"/>
    <property type="project" value="InterPro"/>
</dbReference>
<evidence type="ECO:0000313" key="12">
    <source>
        <dbReference type="Proteomes" id="UP000666240"/>
    </source>
</evidence>
<dbReference type="RefSeq" id="WP_209335181.1">
    <property type="nucleotide sequence ID" value="NZ_JAGIYY010000003.1"/>
</dbReference>
<feature type="transmembrane region" description="Helical" evidence="9">
    <location>
        <begin position="69"/>
        <end position="91"/>
    </location>
</feature>
<protein>
    <recommendedName>
        <fullName evidence="2">diguanylate cyclase</fullName>
        <ecNumber evidence="2">2.7.7.65</ecNumber>
    </recommendedName>
</protein>
<proteinExistence type="predicted"/>
<dbReference type="EMBL" id="JAGIYY010000003">
    <property type="protein sequence ID" value="MBP0439138.1"/>
    <property type="molecule type" value="Genomic_DNA"/>
</dbReference>
<dbReference type="NCBIfam" id="TIGR00254">
    <property type="entry name" value="GGDEF"/>
    <property type="match status" value="1"/>
</dbReference>
<evidence type="ECO:0000256" key="3">
    <source>
        <dbReference type="ARBA" id="ARBA00022475"/>
    </source>
</evidence>
<dbReference type="PROSITE" id="PS50887">
    <property type="entry name" value="GGDEF"/>
    <property type="match status" value="1"/>
</dbReference>
<feature type="transmembrane region" description="Helical" evidence="9">
    <location>
        <begin position="34"/>
        <end position="57"/>
    </location>
</feature>
<feature type="region of interest" description="Disordered" evidence="8">
    <location>
        <begin position="355"/>
        <end position="401"/>
    </location>
</feature>
<dbReference type="GO" id="GO:0071555">
    <property type="term" value="P:cell wall organization"/>
    <property type="evidence" value="ECO:0007669"/>
    <property type="project" value="InterPro"/>
</dbReference>
<gene>
    <name evidence="11" type="ORF">J5Y06_10800</name>
</gene>
<dbReference type="AlphaFoldDB" id="A0A8J7R1S0"/>